<keyword evidence="2" id="KW-1185">Reference proteome</keyword>
<dbReference type="SUPFAM" id="SSF53649">
    <property type="entry name" value="Alkaline phosphatase-like"/>
    <property type="match status" value="1"/>
</dbReference>
<evidence type="ECO:0000313" key="2">
    <source>
        <dbReference type="Proteomes" id="UP000050761"/>
    </source>
</evidence>
<reference evidence="1 2" key="1">
    <citation type="submission" date="2018-11" db="EMBL/GenBank/DDBJ databases">
        <authorList>
            <consortium name="Pathogen Informatics"/>
        </authorList>
    </citation>
    <scope>NUCLEOTIDE SEQUENCE [LARGE SCALE GENOMIC DNA]</scope>
</reference>
<protein>
    <submittedName>
        <fullName evidence="3">Sulfatase domain-containing protein</fullName>
    </submittedName>
</protein>
<dbReference type="OrthoDB" id="5865359at2759"/>
<dbReference type="GO" id="GO:0005615">
    <property type="term" value="C:extracellular space"/>
    <property type="evidence" value="ECO:0007669"/>
    <property type="project" value="TreeGrafter"/>
</dbReference>
<dbReference type="PANTHER" id="PTHR10974">
    <property type="entry name" value="FI08016P-RELATED"/>
    <property type="match status" value="1"/>
</dbReference>
<proteinExistence type="predicted"/>
<dbReference type="WBParaSite" id="HPBE_0002534001-mRNA-1">
    <property type="protein sequence ID" value="HPBE_0002534001-mRNA-1"/>
    <property type="gene ID" value="HPBE_0002534001"/>
</dbReference>
<evidence type="ECO:0000313" key="1">
    <source>
        <dbReference type="EMBL" id="VDP50631.1"/>
    </source>
</evidence>
<dbReference type="Proteomes" id="UP000050761">
    <property type="component" value="Unassembled WGS sequence"/>
</dbReference>
<accession>A0A3P8E2U2</accession>
<reference evidence="3" key="2">
    <citation type="submission" date="2019-09" db="UniProtKB">
        <authorList>
            <consortium name="WormBaseParasite"/>
        </authorList>
    </citation>
    <scope>IDENTIFICATION</scope>
</reference>
<dbReference type="PANTHER" id="PTHR10974:SF75">
    <property type="entry name" value="SULFATASE DOMAIN-CONTAINING PROTEIN"/>
    <property type="match status" value="1"/>
</dbReference>
<dbReference type="InterPro" id="IPR017850">
    <property type="entry name" value="Alkaline_phosphatase_core_sf"/>
</dbReference>
<dbReference type="InterPro" id="IPR004245">
    <property type="entry name" value="DUF229"/>
</dbReference>
<organism evidence="2 3">
    <name type="scientific">Heligmosomoides polygyrus</name>
    <name type="common">Parasitic roundworm</name>
    <dbReference type="NCBI Taxonomy" id="6339"/>
    <lineage>
        <taxon>Eukaryota</taxon>
        <taxon>Metazoa</taxon>
        <taxon>Ecdysozoa</taxon>
        <taxon>Nematoda</taxon>
        <taxon>Chromadorea</taxon>
        <taxon>Rhabditida</taxon>
        <taxon>Rhabditina</taxon>
        <taxon>Rhabditomorpha</taxon>
        <taxon>Strongyloidea</taxon>
        <taxon>Heligmosomidae</taxon>
        <taxon>Heligmosomoides</taxon>
    </lineage>
</organism>
<evidence type="ECO:0000313" key="3">
    <source>
        <dbReference type="WBParaSite" id="HPBE_0002534001-mRNA-1"/>
    </source>
</evidence>
<gene>
    <name evidence="1" type="ORF">HPBE_LOCUS25339</name>
</gene>
<name>A0A183GRM0_HELPZ</name>
<sequence>MFKSNTIENKLDGQKNPDVLLLVIDSVASTQIIRGLPRTINFLMHGMKAVEFRKLNKVGSNSRPNAFPTLLARACFDIGDTSSEPGRLLNYVGGMCSQPERALRDVVDTSCESRTPGATSLTRHLDLDRPFATSVTPLLNDVGGMCSQPGRVLRDIGDTSCESGEAFRNIGKTTEAVVRKPMNLPTIEADWSYNNYCKRYLDDEPFIPLEYKKAGYKTYGGEDYEASILNYPNCFGTKQRQFHHTYRPYHVRLRKDAELKHIHLQGSCRLHHSNMLDYLSLFVNAYKGAPKFSLTWLVDLAHDNTKHIYRADYELYNFFLKNRDALNNSFIFFFGDHGPRFGSVSEFCHRRLQNSCDCL</sequence>
<dbReference type="AlphaFoldDB" id="A0A183GRM0"/>
<dbReference type="EMBL" id="UZAH01037749">
    <property type="protein sequence ID" value="VDP50631.1"/>
    <property type="molecule type" value="Genomic_DNA"/>
</dbReference>
<accession>A0A183GRM0</accession>
<dbReference type="Pfam" id="PF02995">
    <property type="entry name" value="DUF229"/>
    <property type="match status" value="2"/>
</dbReference>